<evidence type="ECO:0000313" key="1">
    <source>
        <dbReference type="EMBL" id="KAJ0039747.1"/>
    </source>
</evidence>
<accession>A0ACC0YMX3</accession>
<gene>
    <name evidence="1" type="ORF">Pint_27661</name>
</gene>
<protein>
    <submittedName>
        <fullName evidence="1">Uncharacterized protein</fullName>
    </submittedName>
</protein>
<dbReference type="EMBL" id="CM047740">
    <property type="protein sequence ID" value="KAJ0039747.1"/>
    <property type="molecule type" value="Genomic_DNA"/>
</dbReference>
<keyword evidence="2" id="KW-1185">Reference proteome</keyword>
<sequence>MPLNGFDSTLYYKGGAKKDIFSSIPIQRPKPDGITNLSNGRQDTGMSFSSGVVPVHTIHLSGNDSGSGSDMDISPDSDDEVFGGQNSVKCSPQDDKISNGVAPKYAKPLHKQVNHGNDRNQQKQGNGGGRHGTAEVGFSDSASSTEVSFTQFRSDGDASLRGTYTDGYSSSVTSLSKPERTIKQIEVLLSEYCHTVAIKFGVLLYSSQMKMCLQELGGRQLQHLKHSYADIPSAPPFVDTGSEIEQVGEHNLTARAQSRPCSANSSESETTIYPKTSRSTHAANPSQDSTRTAAGIGVDLSTSSLRARLPTFHASGLGPWCAVISYDACVRLCLNSWAKGCEKEAPYFLNNECTLLRRAFGLQKVLLQSEEELLEKQSPELVSEAAAMKPKKTYGKMKVEVRKVKMGLDPPPGCNFSSLKPSMVKVESFRQHFSHLNSMLNSGWGAMQKVRVTPSVPESGSLAQKSLAYVHASSQYVKEVSKLLRNGVATLSKNSTSYEVVQETYSCMLRLKSMSEEDVVRMQPGTSETHVLYDSFFSFPDSIGDDLIIEVQGSKGECCGRVLAQVAAIADDPSEKIRWWPIYHEPEHELVGRIQLHINYSTSQVGDNNPKCGCVAETVAYDLLLEVSMKTQNFQQRNLLLNGPWKWLLDNFASYYGVSDTYAKLRYLSYVMDVATPTHDCLTLVYDLLLPVKGKSKSVLSHQENRILGDIEDQVQQILALVFENYKSLDDLSPSGFTDIFGPATGHAAPALEPAVKLYILLNDILGFEAQLKLTRYFQAAVKKRSRRHLKVTDEFVLSNNEGMSNDHMALSTTYQRMKSLILNFRNEICTDIEIHSQDVLPRCDDHLVAKLLKQYEALVWPTGSLACFIDLPNLSASIYSVELCNRLRAFLVACPPPGLSPPVSELVIATADFQRDLSCWKIDHVKGGVDAKELFHVYITRWIHDKHHALLDSCKLDKGEKDQVAFIAGYIFITCRCCLLISSNINCNAHQSGKVVWCENANSATPFIDDMYNQLKEMLNEYEIIIYRWPEYAIVLENAVADVERAIIEALGKQYADVLSPLKDYLTPKKFGLKYVQKIANRTVNAYFVPDELGILLNSMKRILDVLWPKIESQFKLWSSSIAEGRDGVTGEHLTEIAVMMRAKFRNFLLAIVEKLADNTRMQSMTKLKKIIQDSKEACPESDVKCRMQPLKDLLIKTMDHLYTVVEPHVFTMICRLLWDHMGKDVLHFLENKKEHSSWYKSSRIAISVLDDIFASKMQRLLGNALQEKDLEPPRSIMEVRSMLCKDSVNYEDSNYYC</sequence>
<organism evidence="1 2">
    <name type="scientific">Pistacia integerrima</name>
    <dbReference type="NCBI Taxonomy" id="434235"/>
    <lineage>
        <taxon>Eukaryota</taxon>
        <taxon>Viridiplantae</taxon>
        <taxon>Streptophyta</taxon>
        <taxon>Embryophyta</taxon>
        <taxon>Tracheophyta</taxon>
        <taxon>Spermatophyta</taxon>
        <taxon>Magnoliopsida</taxon>
        <taxon>eudicotyledons</taxon>
        <taxon>Gunneridae</taxon>
        <taxon>Pentapetalae</taxon>
        <taxon>rosids</taxon>
        <taxon>malvids</taxon>
        <taxon>Sapindales</taxon>
        <taxon>Anacardiaceae</taxon>
        <taxon>Pistacia</taxon>
    </lineage>
</organism>
<reference evidence="2" key="1">
    <citation type="journal article" date="2023" name="G3 (Bethesda)">
        <title>Genome assembly and association tests identify interacting loci associated with vigor, precocity, and sex in interspecific pistachio rootstocks.</title>
        <authorList>
            <person name="Palmer W."/>
            <person name="Jacygrad E."/>
            <person name="Sagayaradj S."/>
            <person name="Cavanaugh K."/>
            <person name="Han R."/>
            <person name="Bertier L."/>
            <person name="Beede B."/>
            <person name="Kafkas S."/>
            <person name="Golino D."/>
            <person name="Preece J."/>
            <person name="Michelmore R."/>
        </authorList>
    </citation>
    <scope>NUCLEOTIDE SEQUENCE [LARGE SCALE GENOMIC DNA]</scope>
</reference>
<evidence type="ECO:0000313" key="2">
    <source>
        <dbReference type="Proteomes" id="UP001163603"/>
    </source>
</evidence>
<proteinExistence type="predicted"/>
<name>A0ACC0YMX3_9ROSI</name>
<dbReference type="Proteomes" id="UP001163603">
    <property type="component" value="Chromosome 5"/>
</dbReference>
<comment type="caution">
    <text evidence="1">The sequence shown here is derived from an EMBL/GenBank/DDBJ whole genome shotgun (WGS) entry which is preliminary data.</text>
</comment>